<comment type="catalytic activity">
    <reaction evidence="7 8">
        <text>(1S,2R)-1-C-(indol-3-yl)glycerol 3-phosphate + L-serine = D-glyceraldehyde 3-phosphate + L-tryptophan + H2O</text>
        <dbReference type="Rhea" id="RHEA:10532"/>
        <dbReference type="ChEBI" id="CHEBI:15377"/>
        <dbReference type="ChEBI" id="CHEBI:33384"/>
        <dbReference type="ChEBI" id="CHEBI:57912"/>
        <dbReference type="ChEBI" id="CHEBI:58866"/>
        <dbReference type="ChEBI" id="CHEBI:59776"/>
        <dbReference type="EC" id="4.2.1.20"/>
    </reaction>
</comment>
<dbReference type="InterPro" id="IPR002028">
    <property type="entry name" value="Trp_synthase_suA"/>
</dbReference>
<dbReference type="InterPro" id="IPR011060">
    <property type="entry name" value="RibuloseP-bd_barrel"/>
</dbReference>
<accession>A0ABT9C8R3</accession>
<evidence type="ECO:0000256" key="8">
    <source>
        <dbReference type="HAMAP-Rule" id="MF_00131"/>
    </source>
</evidence>
<proteinExistence type="inferred from homology"/>
<evidence type="ECO:0000256" key="3">
    <source>
        <dbReference type="ARBA" id="ARBA00022605"/>
    </source>
</evidence>
<dbReference type="EMBL" id="JAUQTB010000001">
    <property type="protein sequence ID" value="MDO7905064.1"/>
    <property type="molecule type" value="Genomic_DNA"/>
</dbReference>
<reference evidence="10 11" key="1">
    <citation type="submission" date="2023-07" db="EMBL/GenBank/DDBJ databases">
        <title>Paenibacillus sp. JX-17 nov. isolated from soil.</title>
        <authorList>
            <person name="Wan Y."/>
            <person name="Liu B."/>
        </authorList>
    </citation>
    <scope>NUCLEOTIDE SEQUENCE [LARGE SCALE GENOMIC DNA]</scope>
    <source>
        <strain evidence="10 11">JX-17</strain>
    </source>
</reference>
<evidence type="ECO:0000313" key="11">
    <source>
        <dbReference type="Proteomes" id="UP001240171"/>
    </source>
</evidence>
<sequence length="268" mass="29383">MNLIDETFHRLKMEDKTALIPFLTVGDPDLETTVDLLIQLEAAGADIIELGVPYSDPLADGPVIQRASQRALQQQISIRTCIETAAKAREAGVKVPFILFTYYNPILQTGFDTFFGLLQQHGISGMIIPDLPLEEAEEIGLRGREAGVHLIPLVAPTSAERIEKIVSRAQGFVYCVSSLGVTGERASFYDGIEEFIASVKQHTDVPVAVGFGISSREQVTRFSKMCDGVVVGSAIVRKVEENIPLLQNPDSREEGLLQIRSFVAQLKE</sequence>
<dbReference type="PANTHER" id="PTHR43406:SF1">
    <property type="entry name" value="TRYPTOPHAN SYNTHASE ALPHA CHAIN, CHLOROPLASTIC"/>
    <property type="match status" value="1"/>
</dbReference>
<evidence type="ECO:0000256" key="4">
    <source>
        <dbReference type="ARBA" id="ARBA00022822"/>
    </source>
</evidence>
<evidence type="ECO:0000313" key="10">
    <source>
        <dbReference type="EMBL" id="MDO7905064.1"/>
    </source>
</evidence>
<comment type="subunit">
    <text evidence="2 8">Tetramer of two alpha and two beta chains.</text>
</comment>
<dbReference type="EC" id="4.2.1.20" evidence="8"/>
<comment type="function">
    <text evidence="8">The alpha subunit is responsible for the aldol cleavage of indoleglycerol phosphate to indole and glyceraldehyde 3-phosphate.</text>
</comment>
<dbReference type="RefSeq" id="WP_305022250.1">
    <property type="nucleotide sequence ID" value="NZ_JAUQTB010000001.1"/>
</dbReference>
<feature type="active site" description="Proton acceptor" evidence="8">
    <location>
        <position position="60"/>
    </location>
</feature>
<dbReference type="SUPFAM" id="SSF51366">
    <property type="entry name" value="Ribulose-phoshate binding barrel"/>
    <property type="match status" value="1"/>
</dbReference>
<name>A0ABT9C8R3_9BACL</name>
<evidence type="ECO:0000256" key="2">
    <source>
        <dbReference type="ARBA" id="ARBA00011270"/>
    </source>
</evidence>
<keyword evidence="11" id="KW-1185">Reference proteome</keyword>
<dbReference type="HAMAP" id="MF_00131">
    <property type="entry name" value="Trp_synth_alpha"/>
    <property type="match status" value="1"/>
</dbReference>
<dbReference type="NCBIfam" id="TIGR00262">
    <property type="entry name" value="trpA"/>
    <property type="match status" value="1"/>
</dbReference>
<organism evidence="10 11">
    <name type="scientific">Paenibacillus lacisoli</name>
    <dbReference type="NCBI Taxonomy" id="3064525"/>
    <lineage>
        <taxon>Bacteria</taxon>
        <taxon>Bacillati</taxon>
        <taxon>Bacillota</taxon>
        <taxon>Bacilli</taxon>
        <taxon>Bacillales</taxon>
        <taxon>Paenibacillaceae</taxon>
        <taxon>Paenibacillus</taxon>
    </lineage>
</organism>
<keyword evidence="4 8" id="KW-0822">Tryptophan biosynthesis</keyword>
<comment type="similarity">
    <text evidence="8 9">Belongs to the TrpA family.</text>
</comment>
<dbReference type="PANTHER" id="PTHR43406">
    <property type="entry name" value="TRYPTOPHAN SYNTHASE, ALPHA CHAIN"/>
    <property type="match status" value="1"/>
</dbReference>
<keyword evidence="5 8" id="KW-0057">Aromatic amino acid biosynthesis</keyword>
<protein>
    <recommendedName>
        <fullName evidence="8">Tryptophan synthase alpha chain</fullName>
        <ecNumber evidence="8">4.2.1.20</ecNumber>
    </recommendedName>
</protein>
<dbReference type="Pfam" id="PF00290">
    <property type="entry name" value="Trp_syntA"/>
    <property type="match status" value="1"/>
</dbReference>
<dbReference type="GO" id="GO:0004834">
    <property type="term" value="F:tryptophan synthase activity"/>
    <property type="evidence" value="ECO:0007669"/>
    <property type="project" value="UniProtKB-EC"/>
</dbReference>
<gene>
    <name evidence="8 10" type="primary">trpA</name>
    <name evidence="10" type="ORF">Q5741_01390</name>
</gene>
<dbReference type="Proteomes" id="UP001240171">
    <property type="component" value="Unassembled WGS sequence"/>
</dbReference>
<dbReference type="InterPro" id="IPR013785">
    <property type="entry name" value="Aldolase_TIM"/>
</dbReference>
<keyword evidence="3 8" id="KW-0028">Amino-acid biosynthesis</keyword>
<keyword evidence="6 8" id="KW-0456">Lyase</keyword>
<dbReference type="Gene3D" id="3.20.20.70">
    <property type="entry name" value="Aldolase class I"/>
    <property type="match status" value="1"/>
</dbReference>
<comment type="caution">
    <text evidence="10">The sequence shown here is derived from an EMBL/GenBank/DDBJ whole genome shotgun (WGS) entry which is preliminary data.</text>
</comment>
<evidence type="ECO:0000256" key="5">
    <source>
        <dbReference type="ARBA" id="ARBA00023141"/>
    </source>
</evidence>
<dbReference type="CDD" id="cd04724">
    <property type="entry name" value="Tryptophan_synthase_alpha"/>
    <property type="match status" value="1"/>
</dbReference>
<evidence type="ECO:0000256" key="1">
    <source>
        <dbReference type="ARBA" id="ARBA00004733"/>
    </source>
</evidence>
<comment type="pathway">
    <text evidence="1 8">Amino-acid biosynthesis; L-tryptophan biosynthesis; L-tryptophan from chorismate: step 5/5.</text>
</comment>
<dbReference type="PROSITE" id="PS00167">
    <property type="entry name" value="TRP_SYNTHASE_ALPHA"/>
    <property type="match status" value="1"/>
</dbReference>
<evidence type="ECO:0000256" key="6">
    <source>
        <dbReference type="ARBA" id="ARBA00023239"/>
    </source>
</evidence>
<feature type="active site" description="Proton acceptor" evidence="8">
    <location>
        <position position="49"/>
    </location>
</feature>
<dbReference type="InterPro" id="IPR018204">
    <property type="entry name" value="Trp_synthase_alpha_AS"/>
</dbReference>
<evidence type="ECO:0000256" key="9">
    <source>
        <dbReference type="RuleBase" id="RU003662"/>
    </source>
</evidence>
<evidence type="ECO:0000256" key="7">
    <source>
        <dbReference type="ARBA" id="ARBA00049047"/>
    </source>
</evidence>